<organism evidence="1 2">
    <name type="scientific">Oikeobacillus pervagus</name>
    <dbReference type="NCBI Taxonomy" id="1325931"/>
    <lineage>
        <taxon>Bacteria</taxon>
        <taxon>Bacillati</taxon>
        <taxon>Bacillota</taxon>
        <taxon>Bacilli</taxon>
        <taxon>Bacillales</taxon>
        <taxon>Bacillaceae</taxon>
        <taxon>Oikeobacillus</taxon>
    </lineage>
</organism>
<comment type="caution">
    <text evidence="1">The sequence shown here is derived from an EMBL/GenBank/DDBJ whole genome shotgun (WGS) entry which is preliminary data.</text>
</comment>
<proteinExistence type="predicted"/>
<dbReference type="Pfam" id="PF03860">
    <property type="entry name" value="Csp"/>
    <property type="match status" value="1"/>
</dbReference>
<dbReference type="InterPro" id="IPR005560">
    <property type="entry name" value="Csp_YhjQ"/>
</dbReference>
<evidence type="ECO:0008006" key="3">
    <source>
        <dbReference type="Google" id="ProtNLM"/>
    </source>
</evidence>
<dbReference type="EMBL" id="JAUSUC010000006">
    <property type="protein sequence ID" value="MDQ0214402.1"/>
    <property type="molecule type" value="Genomic_DNA"/>
</dbReference>
<dbReference type="CDD" id="cd08026">
    <property type="entry name" value="DUF326"/>
    <property type="match status" value="1"/>
</dbReference>
<dbReference type="AlphaFoldDB" id="A0AAJ1T008"/>
<accession>A0AAJ1T008</accession>
<dbReference type="PANTHER" id="PTHR37310">
    <property type="entry name" value="CYTOPLASMIC PROTEIN-RELATED"/>
    <property type="match status" value="1"/>
</dbReference>
<reference evidence="1" key="1">
    <citation type="submission" date="2023-07" db="EMBL/GenBank/DDBJ databases">
        <title>Genomic Encyclopedia of Type Strains, Phase IV (KMG-IV): sequencing the most valuable type-strain genomes for metagenomic binning, comparative biology and taxonomic classification.</title>
        <authorList>
            <person name="Goeker M."/>
        </authorList>
    </citation>
    <scope>NUCLEOTIDE SEQUENCE</scope>
    <source>
        <strain evidence="1">DSM 23947</strain>
    </source>
</reference>
<evidence type="ECO:0000313" key="1">
    <source>
        <dbReference type="EMBL" id="MDQ0214402.1"/>
    </source>
</evidence>
<protein>
    <recommendedName>
        <fullName evidence="3">Four-helix bundle copper-binding protein</fullName>
    </recommendedName>
</protein>
<name>A0AAJ1T008_9BACI</name>
<dbReference type="Gene3D" id="1.20.1270.360">
    <property type="match status" value="1"/>
</dbReference>
<dbReference type="PANTHER" id="PTHR37310:SF1">
    <property type="entry name" value="CYTOPLASMIC PROTEIN"/>
    <property type="match status" value="1"/>
</dbReference>
<dbReference type="RefSeq" id="WP_370873946.1">
    <property type="nucleotide sequence ID" value="NZ_JAUSUC010000006.1"/>
</dbReference>
<gene>
    <name evidence="1" type="ORF">J2S13_000798</name>
</gene>
<evidence type="ECO:0000313" key="2">
    <source>
        <dbReference type="Proteomes" id="UP001237207"/>
    </source>
</evidence>
<dbReference type="InterPro" id="IPR044543">
    <property type="entry name" value="YHJQ-like"/>
</dbReference>
<dbReference type="Proteomes" id="UP001237207">
    <property type="component" value="Unassembled WGS sequence"/>
</dbReference>
<keyword evidence="2" id="KW-1185">Reference proteome</keyword>
<sequence length="111" mass="12364">MDAQLNNMIKACFRCMEACNISFHACKKAEANLAGCMDLQRECADICNLAIQSMQRSSPFVGEICGLCAQICEACAIECKKHGYQHCRDCAQACDECVEIWRKVAVKMICK</sequence>